<dbReference type="AlphaFoldDB" id="A0A2P6U3Q4"/>
<protein>
    <submittedName>
        <fullName evidence="2">Uncharacterized protein</fullName>
    </submittedName>
</protein>
<feature type="compositionally biased region" description="Acidic residues" evidence="1">
    <location>
        <begin position="154"/>
        <end position="192"/>
    </location>
</feature>
<dbReference type="STRING" id="3076.A0A2P6U3Q4"/>
<dbReference type="Proteomes" id="UP000239899">
    <property type="component" value="Unassembled WGS sequence"/>
</dbReference>
<keyword evidence="3" id="KW-1185">Reference proteome</keyword>
<feature type="region of interest" description="Disordered" evidence="1">
    <location>
        <begin position="125"/>
        <end position="192"/>
    </location>
</feature>
<feature type="compositionally biased region" description="Acidic residues" evidence="1">
    <location>
        <begin position="132"/>
        <end position="146"/>
    </location>
</feature>
<accession>A0A2P6U3Q4</accession>
<gene>
    <name evidence="2" type="ORF">C2E21_0449</name>
</gene>
<name>A0A2P6U3Q4_CHLSO</name>
<dbReference type="EMBL" id="LHPG02000001">
    <property type="protein sequence ID" value="PRW60945.1"/>
    <property type="molecule type" value="Genomic_DNA"/>
</dbReference>
<comment type="caution">
    <text evidence="2">The sequence shown here is derived from an EMBL/GenBank/DDBJ whole genome shotgun (WGS) entry which is preliminary data.</text>
</comment>
<evidence type="ECO:0000256" key="1">
    <source>
        <dbReference type="SAM" id="MobiDB-lite"/>
    </source>
</evidence>
<evidence type="ECO:0000313" key="2">
    <source>
        <dbReference type="EMBL" id="PRW60945.1"/>
    </source>
</evidence>
<reference evidence="2 3" key="1">
    <citation type="journal article" date="2018" name="Plant J.">
        <title>Genome sequences of Chlorella sorokiniana UTEX 1602 and Micractinium conductrix SAG 241.80: implications to maltose excretion by a green alga.</title>
        <authorList>
            <person name="Arriola M.B."/>
            <person name="Velmurugan N."/>
            <person name="Zhang Y."/>
            <person name="Plunkett M.H."/>
            <person name="Hondzo H."/>
            <person name="Barney B.M."/>
        </authorList>
    </citation>
    <scope>NUCLEOTIDE SEQUENCE [LARGE SCALE GENOMIC DNA]</scope>
    <source>
        <strain evidence="3">UTEX 1602</strain>
    </source>
</reference>
<sequence>MRDVLEHRQPRLLHGRGLDNKEPIPSGATIPARFRPHTADGTPLRGPYKTRNGEGHNIGRQFFSTFRSRPRQFLWADGTEAFSSEALARNAAWAEDEGIVPDGMGPFAQLVQGLFGGASTVAFSSGGGWQEDWGDEEGWDEEDDRYEEASGYGEEFERESEEEEEELDEEAAEEDSEEEEEEEEEESSSGGE</sequence>
<proteinExistence type="predicted"/>
<evidence type="ECO:0000313" key="3">
    <source>
        <dbReference type="Proteomes" id="UP000239899"/>
    </source>
</evidence>
<organism evidence="2 3">
    <name type="scientific">Chlorella sorokiniana</name>
    <name type="common">Freshwater green alga</name>
    <dbReference type="NCBI Taxonomy" id="3076"/>
    <lineage>
        <taxon>Eukaryota</taxon>
        <taxon>Viridiplantae</taxon>
        <taxon>Chlorophyta</taxon>
        <taxon>core chlorophytes</taxon>
        <taxon>Trebouxiophyceae</taxon>
        <taxon>Chlorellales</taxon>
        <taxon>Chlorellaceae</taxon>
        <taxon>Chlorella clade</taxon>
        <taxon>Chlorella</taxon>
    </lineage>
</organism>
<dbReference type="OrthoDB" id="516958at2759"/>
<feature type="region of interest" description="Disordered" evidence="1">
    <location>
        <begin position="1"/>
        <end position="56"/>
    </location>
</feature>